<evidence type="ECO:0000256" key="6">
    <source>
        <dbReference type="ARBA" id="ARBA00023008"/>
    </source>
</evidence>
<dbReference type="Pfam" id="PF18132">
    <property type="entry name" value="Tyrosinase_C"/>
    <property type="match status" value="1"/>
</dbReference>
<dbReference type="PROSITE" id="PS00497">
    <property type="entry name" value="TYROSINASE_1"/>
    <property type="match status" value="1"/>
</dbReference>
<keyword evidence="8" id="KW-0470">Melanin biosynthesis</keyword>
<comment type="similarity">
    <text evidence="2">Belongs to the tyrosinase family.</text>
</comment>
<keyword evidence="6" id="KW-0186">Copper</keyword>
<feature type="domain" description="Tyrosinase copper-binding" evidence="12">
    <location>
        <begin position="119"/>
        <end position="136"/>
    </location>
</feature>
<protein>
    <recommendedName>
        <fullName evidence="3">tyrosinase</fullName>
        <ecNumber evidence="3">1.14.18.1</ecNumber>
    </recommendedName>
</protein>
<dbReference type="PANTHER" id="PTHR11474:SF76">
    <property type="entry name" value="SHKT DOMAIN-CONTAINING PROTEIN"/>
    <property type="match status" value="1"/>
</dbReference>
<evidence type="ECO:0000313" key="14">
    <source>
        <dbReference type="Proteomes" id="UP001521222"/>
    </source>
</evidence>
<comment type="caution">
    <text evidence="13">The sequence shown here is derived from an EMBL/GenBank/DDBJ whole genome shotgun (WGS) entry which is preliminary data.</text>
</comment>
<evidence type="ECO:0000256" key="3">
    <source>
        <dbReference type="ARBA" id="ARBA00011906"/>
    </source>
</evidence>
<evidence type="ECO:0000256" key="7">
    <source>
        <dbReference type="ARBA" id="ARBA00023033"/>
    </source>
</evidence>
<evidence type="ECO:0000256" key="11">
    <source>
        <dbReference type="SAM" id="SignalP"/>
    </source>
</evidence>
<dbReference type="InterPro" id="IPR008922">
    <property type="entry name" value="Di-copper_centre_dom_sf"/>
</dbReference>
<evidence type="ECO:0000256" key="8">
    <source>
        <dbReference type="ARBA" id="ARBA00023101"/>
    </source>
</evidence>
<reference evidence="13 14" key="1">
    <citation type="submission" date="2024-02" db="EMBL/GenBank/DDBJ databases">
        <title>De novo assembly and annotation of 12 fungi associated with fruit tree decline syndrome in Ontario, Canada.</title>
        <authorList>
            <person name="Sulman M."/>
            <person name="Ellouze W."/>
            <person name="Ilyukhin E."/>
        </authorList>
    </citation>
    <scope>NUCLEOTIDE SEQUENCE [LARGE SCALE GENOMIC DNA]</scope>
    <source>
        <strain evidence="13 14">M97-236</strain>
    </source>
</reference>
<evidence type="ECO:0000256" key="10">
    <source>
        <dbReference type="ARBA" id="ARBA00048881"/>
    </source>
</evidence>
<gene>
    <name evidence="13" type="ORF">SLS59_008752</name>
</gene>
<dbReference type="SUPFAM" id="SSF48056">
    <property type="entry name" value="Di-copper centre-containing domain"/>
    <property type="match status" value="1"/>
</dbReference>
<comment type="cofactor">
    <cofactor evidence="1">
        <name>Cu(2+)</name>
        <dbReference type="ChEBI" id="CHEBI:29036"/>
    </cofactor>
</comment>
<keyword evidence="5" id="KW-0560">Oxidoreductase</keyword>
<sequence length="595" mass="65857">MLASWASRLLVALSLVSLMTCTPTKPTSKRQSGDGIVTGIDSRDQNGNPFLRLEVRDMRANYPDQWNLYLLGLDGLHTMSQDQPFSYYGLAGIHGKPYQTWLNAPGIEYKIGNSGYCPHSMALFLGWHRPYLALFEQELYARIRAIAEYAPADQIDRYRWAAYSFRMPYWDWSQGDASGDVPDFFMTETITVQAPEGRTVELWNPLYKYDFKPVPSVGHGAFDGKWASINHTIRWPASNSPWEDSRNSEFKSSFATLRRQIQDQTALAFRRGTLNGFWEAIEMVHGWVHGAIGGGYSTGFGGTGHMWPLEYSNVDRLFALYQAQNPSAYLQPSNIGSAGNVFVEDNTVVDGDTPLLPFRHPQGSFWTTNQAMDWRLFGYDYPETQSANTAFAQATVAQLYSGSSRGRLASGQTGGVGHQFMSGTKNASYTDWVINTSAAPLDLPPTFVVQFSLVGDFSSDAPTDVGMWFVLMPMDHNKAKRSLREAEKLTKRATAADMTMHGTISLTSSLLDQIEAGKLQSLAERDVVPFLMEKLTWKVYSGDGTQLPGSSLDAISIGIASESARVPDDPDALIEYSNETVAHSEVTAGRMGGAS</sequence>
<evidence type="ECO:0000256" key="4">
    <source>
        <dbReference type="ARBA" id="ARBA00022723"/>
    </source>
</evidence>
<dbReference type="Proteomes" id="UP001521222">
    <property type="component" value="Unassembled WGS sequence"/>
</dbReference>
<evidence type="ECO:0000313" key="13">
    <source>
        <dbReference type="EMBL" id="KAL1594702.1"/>
    </source>
</evidence>
<keyword evidence="4" id="KW-0479">Metal-binding</keyword>
<dbReference type="EC" id="1.14.18.1" evidence="3"/>
<dbReference type="InterPro" id="IPR050316">
    <property type="entry name" value="Tyrosinase/Hemocyanin"/>
</dbReference>
<dbReference type="InterPro" id="IPR041640">
    <property type="entry name" value="Tyrosinase_C"/>
</dbReference>
<dbReference type="PANTHER" id="PTHR11474">
    <property type="entry name" value="TYROSINASE FAMILY MEMBER"/>
    <property type="match status" value="1"/>
</dbReference>
<evidence type="ECO:0000256" key="2">
    <source>
        <dbReference type="ARBA" id="ARBA00009928"/>
    </source>
</evidence>
<evidence type="ECO:0000259" key="12">
    <source>
        <dbReference type="PROSITE" id="PS00497"/>
    </source>
</evidence>
<dbReference type="EMBL" id="JAKIXB020000035">
    <property type="protein sequence ID" value="KAL1594702.1"/>
    <property type="molecule type" value="Genomic_DNA"/>
</dbReference>
<keyword evidence="14" id="KW-1185">Reference proteome</keyword>
<keyword evidence="7" id="KW-0503">Monooxygenase</keyword>
<name>A0ABR3QSB3_9PLEO</name>
<feature type="chain" id="PRO_5045910118" description="tyrosinase" evidence="11">
    <location>
        <begin position="22"/>
        <end position="595"/>
    </location>
</feature>
<evidence type="ECO:0000256" key="9">
    <source>
        <dbReference type="ARBA" id="ARBA00048233"/>
    </source>
</evidence>
<evidence type="ECO:0000256" key="1">
    <source>
        <dbReference type="ARBA" id="ARBA00001973"/>
    </source>
</evidence>
<evidence type="ECO:0000256" key="5">
    <source>
        <dbReference type="ARBA" id="ARBA00023002"/>
    </source>
</evidence>
<feature type="signal peptide" evidence="11">
    <location>
        <begin position="1"/>
        <end position="21"/>
    </location>
</feature>
<proteinExistence type="inferred from homology"/>
<comment type="catalytic activity">
    <reaction evidence="9">
        <text>2 L-dopa + O2 = 2 L-dopaquinone + 2 H2O</text>
        <dbReference type="Rhea" id="RHEA:34287"/>
        <dbReference type="ChEBI" id="CHEBI:15377"/>
        <dbReference type="ChEBI" id="CHEBI:15379"/>
        <dbReference type="ChEBI" id="CHEBI:57504"/>
        <dbReference type="ChEBI" id="CHEBI:57924"/>
        <dbReference type="EC" id="1.14.18.1"/>
    </reaction>
</comment>
<dbReference type="InterPro" id="IPR002227">
    <property type="entry name" value="Tyrosinase_Cu-bd"/>
</dbReference>
<comment type="catalytic activity">
    <reaction evidence="10">
        <text>L-tyrosine + O2 = L-dopaquinone + H2O</text>
        <dbReference type="Rhea" id="RHEA:18117"/>
        <dbReference type="ChEBI" id="CHEBI:15377"/>
        <dbReference type="ChEBI" id="CHEBI:15379"/>
        <dbReference type="ChEBI" id="CHEBI:57924"/>
        <dbReference type="ChEBI" id="CHEBI:58315"/>
        <dbReference type="EC" id="1.14.18.1"/>
    </reaction>
</comment>
<keyword evidence="11" id="KW-0732">Signal</keyword>
<organism evidence="13 14">
    <name type="scientific">Nothophoma quercina</name>
    <dbReference type="NCBI Taxonomy" id="749835"/>
    <lineage>
        <taxon>Eukaryota</taxon>
        <taxon>Fungi</taxon>
        <taxon>Dikarya</taxon>
        <taxon>Ascomycota</taxon>
        <taxon>Pezizomycotina</taxon>
        <taxon>Dothideomycetes</taxon>
        <taxon>Pleosporomycetidae</taxon>
        <taxon>Pleosporales</taxon>
        <taxon>Pleosporineae</taxon>
        <taxon>Didymellaceae</taxon>
        <taxon>Nothophoma</taxon>
    </lineage>
</organism>
<dbReference type="Pfam" id="PF00264">
    <property type="entry name" value="Tyrosinase"/>
    <property type="match status" value="1"/>
</dbReference>
<dbReference type="Gene3D" id="1.10.1280.10">
    <property type="entry name" value="Di-copper center containing domain from catechol oxidase"/>
    <property type="match status" value="1"/>
</dbReference>
<accession>A0ABR3QSB3</accession>